<proteinExistence type="inferred from homology"/>
<evidence type="ECO:0000259" key="10">
    <source>
        <dbReference type="PROSITE" id="PS51715"/>
    </source>
</evidence>
<dbReference type="Pfam" id="PF05879">
    <property type="entry name" value="RHD3_GTPase"/>
    <property type="match status" value="1"/>
</dbReference>
<evidence type="ECO:0000256" key="1">
    <source>
        <dbReference type="ARBA" id="ARBA00022692"/>
    </source>
</evidence>
<keyword evidence="12" id="KW-1185">Reference proteome</keyword>
<dbReference type="Proteomes" id="UP000657918">
    <property type="component" value="Unassembled WGS sequence"/>
</dbReference>
<dbReference type="AlphaFoldDB" id="A0A835JEF1"/>
<sequence>MQEGMQLIDGNGKFNMEGLQDFMAATDFAQCGLSYSVVAIIGPQSSGKSTLMNHVFGTDFKMLDAYRGRGQTTKGIWIAKSTEIEPYTIAMDLEGTDSSARGEDNTEFEKQSTLFALAIADTIIVNMWCKDIGLEHASNRPLLKLVFQVMKRLFQPRKRTLLFVIRDHSKTPLGKLETDLREGIEKIWDAVGAEPETHSSAALSDYFNVEITALSSYEFEEDIFKNQAALSLTITANQLKTCVLLRPGGQVQFRVTSLLQVAHLKQRFFNTNSPRGLADDRLEVETASRFSARAEKIWKTIKDNKDLDLPSPKVMAASVRCEEIAKEKLNQFTSDDNWLELKEAVQAGPVTGFGETLSSILVTYLSQYDKEVIYFDQDVRNAKRQQLELNALEVVHDAYVTMLEHLSSNKLGKFKTKLKQLLNEGEGFVASSAHSCARSCLLEFDQECKGFGPVNLCIASVLSLEFCLGNNLNAAIRQSKWNASKVREKLKCDMSSEMVAIHEKQLTDVLADEVQSLFEAGETGTWLSVRNLLESKTKIAISEISNVVVGFKMHKSEIDTKLEHLRENARNVVKRKAREAADTERVLTRMKDRFTQVFNRNENSKPRLWTREKNIDEIERNALSASLKILSTMAAIRLDKLTDEIEHLLFSSLMDESGNFPSSQRTGATPDPLGSNTWEEVSPNDTLLTPVKCKSLWMEFKEDIKYTTNQARSHQEALRIVRRRIKIVVGIVGAAVIAGAGLPPAMKIAARPEVAAILKAVKLLLVAMLKDIGMEVLPVLKDLGMEVLEMLKETVLMAVRSLQPAMMGTMITLMTTQSKSQQQY</sequence>
<dbReference type="PROSITE" id="PS51715">
    <property type="entry name" value="G_GB1_RHD3"/>
    <property type="match status" value="1"/>
</dbReference>
<dbReference type="PANTHER" id="PTHR45923:SF20">
    <property type="entry name" value="PROTEIN ROOT HAIR DEFECTIVE 3 HOMOLOG 2"/>
    <property type="match status" value="1"/>
</dbReference>
<dbReference type="Pfam" id="PF20428">
    <property type="entry name" value="Sey1_3HB"/>
    <property type="match status" value="1"/>
</dbReference>
<keyword evidence="2" id="KW-0547">Nucleotide-binding</keyword>
<dbReference type="FunFam" id="3.40.50.300:FF:002271">
    <property type="entry name" value="Protein ROOT HAIR DEFECTIVE 3 homolog"/>
    <property type="match status" value="1"/>
</dbReference>
<dbReference type="GO" id="GO:0016320">
    <property type="term" value="P:endoplasmic reticulum membrane fusion"/>
    <property type="evidence" value="ECO:0007669"/>
    <property type="project" value="TreeGrafter"/>
</dbReference>
<comment type="similarity">
    <text evidence="9">Belongs to the TRAFAC class dynamin-like GTPase superfamily. GB1/RHD3 GTPase family.</text>
</comment>
<keyword evidence="3" id="KW-0378">Hydrolase</keyword>
<evidence type="ECO:0000256" key="5">
    <source>
        <dbReference type="ARBA" id="ARBA00022989"/>
    </source>
</evidence>
<evidence type="ECO:0000313" key="11">
    <source>
        <dbReference type="EMBL" id="KAF9668157.1"/>
    </source>
</evidence>
<evidence type="ECO:0000256" key="6">
    <source>
        <dbReference type="ARBA" id="ARBA00023054"/>
    </source>
</evidence>
<evidence type="ECO:0000256" key="8">
    <source>
        <dbReference type="ARBA" id="ARBA00023136"/>
    </source>
</evidence>
<dbReference type="GO" id="GO:0003924">
    <property type="term" value="F:GTPase activity"/>
    <property type="evidence" value="ECO:0007669"/>
    <property type="project" value="TreeGrafter"/>
</dbReference>
<keyword evidence="8" id="KW-0472">Membrane</keyword>
<keyword evidence="6" id="KW-0175">Coiled coil</keyword>
<keyword evidence="4" id="KW-0256">Endoplasmic reticulum</keyword>
<dbReference type="GO" id="GO:0005525">
    <property type="term" value="F:GTP binding"/>
    <property type="evidence" value="ECO:0007669"/>
    <property type="project" value="UniProtKB-KW"/>
</dbReference>
<reference evidence="11 12" key="1">
    <citation type="submission" date="2020-10" db="EMBL/GenBank/DDBJ databases">
        <title>Plant Genome Project.</title>
        <authorList>
            <person name="Zhang R.-G."/>
        </authorList>
    </citation>
    <scope>NUCLEOTIDE SEQUENCE [LARGE SCALE GENOMIC DNA]</scope>
    <source>
        <strain evidence="11">FAFU-HL-1</strain>
        <tissue evidence="11">Leaf</tissue>
    </source>
</reference>
<keyword evidence="7" id="KW-0342">GTP-binding</keyword>
<gene>
    <name evidence="11" type="ORF">SADUNF_Sadunf15G0099700</name>
</gene>
<comment type="caution">
    <text evidence="11">The sequence shown here is derived from an EMBL/GenBank/DDBJ whole genome shotgun (WGS) entry which is preliminary data.</text>
</comment>
<evidence type="ECO:0000256" key="9">
    <source>
        <dbReference type="PROSITE-ProRule" id="PRU01052"/>
    </source>
</evidence>
<evidence type="ECO:0000256" key="2">
    <source>
        <dbReference type="ARBA" id="ARBA00022741"/>
    </source>
</evidence>
<evidence type="ECO:0000256" key="3">
    <source>
        <dbReference type="ARBA" id="ARBA00022801"/>
    </source>
</evidence>
<accession>A0A835JEF1</accession>
<dbReference type="Gene3D" id="3.40.50.300">
    <property type="entry name" value="P-loop containing nucleotide triphosphate hydrolases"/>
    <property type="match status" value="1"/>
</dbReference>
<name>A0A835JEF1_9ROSI</name>
<dbReference type="EMBL" id="JADGMS010000015">
    <property type="protein sequence ID" value="KAF9668157.1"/>
    <property type="molecule type" value="Genomic_DNA"/>
</dbReference>
<dbReference type="InterPro" id="IPR030386">
    <property type="entry name" value="G_GB1_RHD3_dom"/>
</dbReference>
<evidence type="ECO:0000256" key="7">
    <source>
        <dbReference type="ARBA" id="ARBA00023134"/>
    </source>
</evidence>
<dbReference type="InterPro" id="IPR046758">
    <property type="entry name" value="Sey1/RHD3-like_3HB"/>
</dbReference>
<keyword evidence="1" id="KW-0812">Transmembrane</keyword>
<feature type="domain" description="GB1/RHD3-type G" evidence="10">
    <location>
        <begin position="32"/>
        <end position="281"/>
    </location>
</feature>
<protein>
    <recommendedName>
        <fullName evidence="10">GB1/RHD3-type G domain-containing protein</fullName>
    </recommendedName>
</protein>
<keyword evidence="5" id="KW-1133">Transmembrane helix</keyword>
<dbReference type="GO" id="GO:0005783">
    <property type="term" value="C:endoplasmic reticulum"/>
    <property type="evidence" value="ECO:0007669"/>
    <property type="project" value="TreeGrafter"/>
</dbReference>
<dbReference type="InterPro" id="IPR027417">
    <property type="entry name" value="P-loop_NTPase"/>
</dbReference>
<evidence type="ECO:0000313" key="12">
    <source>
        <dbReference type="Proteomes" id="UP000657918"/>
    </source>
</evidence>
<evidence type="ECO:0000256" key="4">
    <source>
        <dbReference type="ARBA" id="ARBA00022824"/>
    </source>
</evidence>
<organism evidence="11 12">
    <name type="scientific">Salix dunnii</name>
    <dbReference type="NCBI Taxonomy" id="1413687"/>
    <lineage>
        <taxon>Eukaryota</taxon>
        <taxon>Viridiplantae</taxon>
        <taxon>Streptophyta</taxon>
        <taxon>Embryophyta</taxon>
        <taxon>Tracheophyta</taxon>
        <taxon>Spermatophyta</taxon>
        <taxon>Magnoliopsida</taxon>
        <taxon>eudicotyledons</taxon>
        <taxon>Gunneridae</taxon>
        <taxon>Pentapetalae</taxon>
        <taxon>rosids</taxon>
        <taxon>fabids</taxon>
        <taxon>Malpighiales</taxon>
        <taxon>Salicaceae</taxon>
        <taxon>Saliceae</taxon>
        <taxon>Salix</taxon>
    </lineage>
</organism>
<dbReference type="SUPFAM" id="SSF52540">
    <property type="entry name" value="P-loop containing nucleoside triphosphate hydrolases"/>
    <property type="match status" value="1"/>
</dbReference>
<dbReference type="PANTHER" id="PTHR45923">
    <property type="entry name" value="PROTEIN SEY1"/>
    <property type="match status" value="1"/>
</dbReference>
<dbReference type="InterPro" id="IPR008803">
    <property type="entry name" value="RHD3/Sey1"/>
</dbReference>
<dbReference type="OrthoDB" id="1597724at2759"/>